<evidence type="ECO:0000256" key="1">
    <source>
        <dbReference type="SAM" id="Phobius"/>
    </source>
</evidence>
<dbReference type="InterPro" id="IPR052994">
    <property type="entry name" value="Tiny_macrocysts_regulators"/>
</dbReference>
<dbReference type="InterPro" id="IPR000014">
    <property type="entry name" value="PAS"/>
</dbReference>
<keyword evidence="5" id="KW-1185">Reference proteome</keyword>
<gene>
    <name evidence="4" type="ORF">BSTOLATCC_MIC5270</name>
</gene>
<feature type="transmembrane region" description="Helical" evidence="1">
    <location>
        <begin position="1081"/>
        <end position="1102"/>
    </location>
</feature>
<feature type="transmembrane region" description="Helical" evidence="1">
    <location>
        <begin position="252"/>
        <end position="275"/>
    </location>
</feature>
<feature type="transmembrane region" description="Helical" evidence="1">
    <location>
        <begin position="894"/>
        <end position="913"/>
    </location>
</feature>
<feature type="domain" description="PAS" evidence="2">
    <location>
        <begin position="567"/>
        <end position="627"/>
    </location>
</feature>
<keyword evidence="1" id="KW-0472">Membrane</keyword>
<feature type="transmembrane region" description="Helical" evidence="1">
    <location>
        <begin position="1430"/>
        <end position="1451"/>
    </location>
</feature>
<sequence>MESIESENEEDISKPKVEKLNFFQRTWQDLKAALMGTLFVMANDSQASFKMNVFAMFIDSFQLMAFPFNDRIQFPWNKQYSSFVFLACWFMEMEFYISDSSALQNLTIYLCLVFFVIVNLMNFAIVGYRFINKKVQNVFLLKTLRSVSSLLTTSLYMPFLSIFITILGCAVRLDDMDGCPKDQSWLLIISSIVFSIVLGVMSLIVAASYYELEYTSDDIVARPHARVELAFFVIKGIITFFTTMFFKPEFWVMLYFIQLFCGVTMTYLYMFYLPYYDYRTNKLQTQFLGIFTWSAICLTFPLFITGEEDPVGITLFYIGCPLAWIFVGEGCNMRREVLLKKTIDTVKNPYEVELHTRFLLIKRAGTYKTDDAELLDEIEDFYYQAERKFPRSSILKIFVAQFQLTYKSRQEAISKLDQAEKRNPKLDEQFIIYKTRQNVGQDAITMVTFDSYLESAHLAEVQVLKAQTEFWMKLSESKAPVFDNLTSLSKIITKNLDKAYTYYQYLMKVDRTHQKMLPMYVYFLQDLMNRDDFEVQNLRNRIHDFRSQNSIVAVVKKVEIGNPEVIISSNDNSLGRIDRVNNSLLSWLQYPKSELMNQNISKLMPKPFGSNFLRKITMWKNFWEESYDIAPETLYFVDKTGFIDSGMCKFIVNNDKFKTKNQDTYKSDDFPMISNGNLLGNATPSGNNPSDVSSNHQWPLTGDSENKIICDITISDEEISIIILNSDFKLVHFNKQAHLYFGVLPSLHVNKDIGAIITNFKDIFEKAKLKIKFRSIERLDFDPFNAYVLTPSGRYIRFTFNISERAIEKKTFYIVNIENAPSYSKSTALFLAHFSKVLESFLGRRHTFYLTGGSNQERMENGLKRTKKTLTYLKKHVEEKNKSFSPLLSKLNRVFLVFNICMVSLITASFFVTKSTFNQIQSDLDYMGDLTDIQNYSILLSFFVRLLDASHSDLKMPETRESILQQLDYAALNLSSLATKMGRHLDFEWLQNSDVDCLAYDPEKGYYSNDFNPINSLLQQITYTKNLIKSNSTAWDVEHEPAAYWVFENGMNSIADVLTHLSNEHHDQAYTDRQNTLLSGIWFVLSEVLLVFLLLFFSVPLFIKSEQIHLEVIGAFFSINQALVSYLKEDSLNKLSMRKDAKYPDCRGQYRGGEELWNEIFFSDKNPESGSFTHKRSNLISYNRKWVSRLKLFVSNGLMRTVLIFSLISLFFVLVVQLWIGEMVPVGLLEHSVRIVKYFGTMEVLLTRSNLFLLNTIMSTNKGYSDIIEIDGVLANAYLSIDYSSNEVMNRTEEIRNYVEVLLVGNSSMELTYDEIYTLSKDQFYNEFFSESCEALIPGINCSDLQNVLDSGYKDSVMSFIFETQALAKKTYVDLIDKTVKERWNALDTDLLNNIELEYKYLWLMGQGVKENVLDYFHWISEFYYLVREYILVIWWIVAVLYYLLMFRRALMNQEKKRRLSRSMLLLLPEKIIVRSQEVQEYLYHINLD</sequence>
<dbReference type="InterPro" id="IPR057352">
    <property type="entry name" value="TPR_TmcB/C"/>
</dbReference>
<feature type="domain" description="TmcB/TmcC TPR repeats" evidence="3">
    <location>
        <begin position="440"/>
        <end position="529"/>
    </location>
</feature>
<feature type="transmembrane region" description="Helical" evidence="1">
    <location>
        <begin position="287"/>
        <end position="305"/>
    </location>
</feature>
<evidence type="ECO:0000313" key="5">
    <source>
        <dbReference type="Proteomes" id="UP001162131"/>
    </source>
</evidence>
<dbReference type="Pfam" id="PF25474">
    <property type="entry name" value="TPR_TmcB"/>
    <property type="match status" value="1"/>
</dbReference>
<dbReference type="EMBL" id="CAJZBQ010000005">
    <property type="protein sequence ID" value="CAG9312012.1"/>
    <property type="molecule type" value="Genomic_DNA"/>
</dbReference>
<reference evidence="4" key="1">
    <citation type="submission" date="2021-09" db="EMBL/GenBank/DDBJ databases">
        <authorList>
            <consortium name="AG Swart"/>
            <person name="Singh M."/>
            <person name="Singh A."/>
            <person name="Seah K."/>
            <person name="Emmerich C."/>
        </authorList>
    </citation>
    <scope>NUCLEOTIDE SEQUENCE</scope>
    <source>
        <strain evidence="4">ATCC30299</strain>
    </source>
</reference>
<feature type="transmembrane region" description="Helical" evidence="1">
    <location>
        <begin position="103"/>
        <end position="128"/>
    </location>
</feature>
<feature type="transmembrane region" description="Helical" evidence="1">
    <location>
        <begin position="229"/>
        <end position="246"/>
    </location>
</feature>
<dbReference type="PANTHER" id="PTHR31600:SF2">
    <property type="entry name" value="GAMETE ENRICHED GENE 10 PROTEIN-RELATED"/>
    <property type="match status" value="1"/>
</dbReference>
<name>A0AAU9IEW4_9CILI</name>
<evidence type="ECO:0000313" key="4">
    <source>
        <dbReference type="EMBL" id="CAG9312012.1"/>
    </source>
</evidence>
<dbReference type="Proteomes" id="UP001162131">
    <property type="component" value="Unassembled WGS sequence"/>
</dbReference>
<feature type="transmembrane region" description="Helical" evidence="1">
    <location>
        <begin position="149"/>
        <end position="173"/>
    </location>
</feature>
<feature type="transmembrane region" description="Helical" evidence="1">
    <location>
        <begin position="1198"/>
        <end position="1220"/>
    </location>
</feature>
<protein>
    <recommendedName>
        <fullName evidence="6">PAS domain-containing protein</fullName>
    </recommendedName>
</protein>
<feature type="transmembrane region" description="Helical" evidence="1">
    <location>
        <begin position="1108"/>
        <end position="1127"/>
    </location>
</feature>
<comment type="caution">
    <text evidence="4">The sequence shown here is derived from an EMBL/GenBank/DDBJ whole genome shotgun (WGS) entry which is preliminary data.</text>
</comment>
<dbReference type="PANTHER" id="PTHR31600">
    <property type="entry name" value="TINY MACROCYSTS PROTEIN B-RELATED"/>
    <property type="match status" value="1"/>
</dbReference>
<keyword evidence="1" id="KW-1133">Transmembrane helix</keyword>
<accession>A0AAU9IEW4</accession>
<feature type="transmembrane region" description="Helical" evidence="1">
    <location>
        <begin position="185"/>
        <end position="209"/>
    </location>
</feature>
<keyword evidence="1" id="KW-0812">Transmembrane</keyword>
<evidence type="ECO:0000259" key="2">
    <source>
        <dbReference type="Pfam" id="PF13426"/>
    </source>
</evidence>
<dbReference type="Pfam" id="PF13426">
    <property type="entry name" value="PAS_9"/>
    <property type="match status" value="1"/>
</dbReference>
<evidence type="ECO:0008006" key="6">
    <source>
        <dbReference type="Google" id="ProtNLM"/>
    </source>
</evidence>
<organism evidence="4 5">
    <name type="scientific">Blepharisma stoltei</name>
    <dbReference type="NCBI Taxonomy" id="1481888"/>
    <lineage>
        <taxon>Eukaryota</taxon>
        <taxon>Sar</taxon>
        <taxon>Alveolata</taxon>
        <taxon>Ciliophora</taxon>
        <taxon>Postciliodesmatophora</taxon>
        <taxon>Heterotrichea</taxon>
        <taxon>Heterotrichida</taxon>
        <taxon>Blepharismidae</taxon>
        <taxon>Blepharisma</taxon>
    </lineage>
</organism>
<evidence type="ECO:0000259" key="3">
    <source>
        <dbReference type="Pfam" id="PF25474"/>
    </source>
</evidence>
<proteinExistence type="predicted"/>